<comment type="caution">
    <text evidence="10">The sequence shown here is derived from an EMBL/GenBank/DDBJ whole genome shotgun (WGS) entry which is preliminary data.</text>
</comment>
<protein>
    <recommendedName>
        <fullName evidence="6">Leucine-rich repeat-containing N-terminal plant-type domain-containing protein</fullName>
    </recommendedName>
</protein>
<organism evidence="10 11">
    <name type="scientific">Zingiber officinale</name>
    <name type="common">Ginger</name>
    <name type="synonym">Amomum zingiber</name>
    <dbReference type="NCBI Taxonomy" id="94328"/>
    <lineage>
        <taxon>Eukaryota</taxon>
        <taxon>Viridiplantae</taxon>
        <taxon>Streptophyta</taxon>
        <taxon>Embryophyta</taxon>
        <taxon>Tracheophyta</taxon>
        <taxon>Spermatophyta</taxon>
        <taxon>Magnoliopsida</taxon>
        <taxon>Liliopsida</taxon>
        <taxon>Zingiberales</taxon>
        <taxon>Zingiberaceae</taxon>
        <taxon>Zingiber</taxon>
    </lineage>
</organism>
<comment type="subcellular location">
    <subcellularLocation>
        <location evidence="1">Cell envelope</location>
    </subcellularLocation>
</comment>
<dbReference type="InterPro" id="IPR001611">
    <property type="entry name" value="Leu-rich_rpt"/>
</dbReference>
<name>A0A8J5GMZ6_ZINOF</name>
<evidence type="ECO:0000256" key="2">
    <source>
        <dbReference type="ARBA" id="ARBA00022614"/>
    </source>
</evidence>
<dbReference type="FunFam" id="3.80.10.10:FF:000348">
    <property type="entry name" value="Polygalacturonase inhibitor 1"/>
    <property type="match status" value="1"/>
</dbReference>
<keyword evidence="11" id="KW-1185">Reference proteome</keyword>
<evidence type="ECO:0000256" key="5">
    <source>
        <dbReference type="SAM" id="SignalP"/>
    </source>
</evidence>
<evidence type="ECO:0000313" key="8">
    <source>
        <dbReference type="EMBL" id="KAG6503306.1"/>
    </source>
</evidence>
<dbReference type="AlphaFoldDB" id="A0A8J5GMZ6"/>
<feature type="chain" id="PRO_5035415876" description="Leucine-rich repeat-containing N-terminal plant-type domain-containing protein" evidence="5">
    <location>
        <begin position="29"/>
        <end position="346"/>
    </location>
</feature>
<dbReference type="Pfam" id="PF08263">
    <property type="entry name" value="LRRNT_2"/>
    <property type="match status" value="1"/>
</dbReference>
<evidence type="ECO:0000313" key="11">
    <source>
        <dbReference type="Proteomes" id="UP000734854"/>
    </source>
</evidence>
<evidence type="ECO:0000259" key="6">
    <source>
        <dbReference type="Pfam" id="PF08263"/>
    </source>
</evidence>
<dbReference type="InterPro" id="IPR051848">
    <property type="entry name" value="PGIP"/>
</dbReference>
<accession>A0A8J5GMZ6</accession>
<keyword evidence="2" id="KW-0433">Leucine-rich repeat</keyword>
<evidence type="ECO:0000313" key="7">
    <source>
        <dbReference type="EMBL" id="KAG6503305.1"/>
    </source>
</evidence>
<dbReference type="EMBL" id="JACMSC010000010">
    <property type="protein sequence ID" value="KAG6503305.1"/>
    <property type="molecule type" value="Genomic_DNA"/>
</dbReference>
<sequence length="346" mass="37798">MDTTLLSSCLILLYVSFLLFCFSVPASAGLCNKDDKRALVAIKAAFNNAYHFASWTNGSACCTWYDVDCDDRGRVVGLSLFRDDFPGTIPDAVGDLPFLTSLMFHHLPNLVGPIPPAIGRLSKLRFLDISWTNVSGPVPNFLASLPSLTGLDLSFNNLSGPIPSALAHAPASLNSIDLSRNKLTGPLPPGIFSNTSGAYLRLSHNGLSGEVPPSYGAVEFLQVDLSRNRFTGDASFLFGRGKGTQQIDLSRNVFEFDLGKVEFPEAELIALDLNHNKIYGSIPKQIAEVENLQLFNVSYNRLCGEIPTGGRLDRFDQYCYLHNKCLCSAPLPPCNKGRDGDWSRWG</sequence>
<dbReference type="EMBL" id="JACMSC010000009">
    <property type="protein sequence ID" value="KAG6506703.1"/>
    <property type="molecule type" value="Genomic_DNA"/>
</dbReference>
<dbReference type="OrthoDB" id="676979at2759"/>
<dbReference type="PANTHER" id="PTHR48059">
    <property type="entry name" value="POLYGALACTURONASE INHIBITOR 1"/>
    <property type="match status" value="1"/>
</dbReference>
<feature type="domain" description="Leucine-rich repeat-containing N-terminal plant-type" evidence="6">
    <location>
        <begin position="33"/>
        <end position="70"/>
    </location>
</feature>
<comment type="similarity">
    <text evidence="4">Belongs to the polygalacturonase-inhibiting protein family.</text>
</comment>
<evidence type="ECO:0000256" key="3">
    <source>
        <dbReference type="ARBA" id="ARBA00022737"/>
    </source>
</evidence>
<evidence type="ECO:0000313" key="9">
    <source>
        <dbReference type="EMBL" id="KAG6506702.1"/>
    </source>
</evidence>
<proteinExistence type="inferred from homology"/>
<keyword evidence="3" id="KW-0677">Repeat</keyword>
<evidence type="ECO:0000313" key="10">
    <source>
        <dbReference type="EMBL" id="KAG6506703.1"/>
    </source>
</evidence>
<feature type="signal peptide" evidence="5">
    <location>
        <begin position="1"/>
        <end position="28"/>
    </location>
</feature>
<evidence type="ECO:0000256" key="4">
    <source>
        <dbReference type="ARBA" id="ARBA00038043"/>
    </source>
</evidence>
<dbReference type="Proteomes" id="UP000734854">
    <property type="component" value="Unassembled WGS sequence"/>
</dbReference>
<reference evidence="10 11" key="1">
    <citation type="submission" date="2020-08" db="EMBL/GenBank/DDBJ databases">
        <title>Plant Genome Project.</title>
        <authorList>
            <person name="Zhang R.-G."/>
        </authorList>
    </citation>
    <scope>NUCLEOTIDE SEQUENCE [LARGE SCALE GENOMIC DNA]</scope>
    <source>
        <tissue evidence="10">Rhizome</tissue>
    </source>
</reference>
<dbReference type="EMBL" id="JACMSC010000009">
    <property type="protein sequence ID" value="KAG6506702.1"/>
    <property type="molecule type" value="Genomic_DNA"/>
</dbReference>
<keyword evidence="5" id="KW-0732">Signal</keyword>
<evidence type="ECO:0000256" key="1">
    <source>
        <dbReference type="ARBA" id="ARBA00004196"/>
    </source>
</evidence>
<dbReference type="EMBL" id="JACMSC010000010">
    <property type="protein sequence ID" value="KAG6503306.1"/>
    <property type="molecule type" value="Genomic_DNA"/>
</dbReference>
<gene>
    <name evidence="9" type="ORF">ZIOFF_032029</name>
    <name evidence="10" type="ORF">ZIOFF_032030</name>
    <name evidence="7" type="ORF">ZIOFF_035616</name>
    <name evidence="8" type="ORF">ZIOFF_035617</name>
</gene>
<dbReference type="PANTHER" id="PTHR48059:SF4">
    <property type="entry name" value="POLYGALACTURONASE INHIBITOR 1-RELATED"/>
    <property type="match status" value="1"/>
</dbReference>
<dbReference type="InterPro" id="IPR013210">
    <property type="entry name" value="LRR_N_plant-typ"/>
</dbReference>
<dbReference type="Pfam" id="PF00560">
    <property type="entry name" value="LRR_1"/>
    <property type="match status" value="2"/>
</dbReference>